<dbReference type="Proteomes" id="UP001497600">
    <property type="component" value="Chromosome H"/>
</dbReference>
<feature type="transmembrane region" description="Helical" evidence="1">
    <location>
        <begin position="237"/>
        <end position="260"/>
    </location>
</feature>
<protein>
    <submittedName>
        <fullName evidence="2">Uncharacterized protein</fullName>
    </submittedName>
</protein>
<keyword evidence="1" id="KW-1133">Transmembrane helix</keyword>
<proteinExistence type="predicted"/>
<keyword evidence="3" id="KW-1185">Reference proteome</keyword>
<reference evidence="2 3" key="1">
    <citation type="submission" date="2024-01" db="EMBL/GenBank/DDBJ databases">
        <authorList>
            <consortium name="Genoscope - CEA"/>
            <person name="William W."/>
        </authorList>
    </citation>
    <scope>NUCLEOTIDE SEQUENCE [LARGE SCALE GENOMIC DNA]</scope>
    <source>
        <strain evidence="2 3">29B2s-10</strain>
    </source>
</reference>
<evidence type="ECO:0000256" key="1">
    <source>
        <dbReference type="SAM" id="Phobius"/>
    </source>
</evidence>
<sequence length="261" mass="29122">MNFTKTLESRYYTEVITEIRTRTFWVPIFGNETDLSGLFNTSTTFSITNSSTLDVGSSLPLPSTTSFWYPITEVEGNKNLPYVCDDGVLQIGIVPTTTTTTEIPINTTPPEDFNNETNDDIQIDFDDFITEIDSSTLSEHGYYIETRSLMEMVSSTFTSTQTSFTNISSYEPSKIPKNTTKPINSSEIKNSKSYIKKPSSSTTILNQKPIPKFTKSKFNGPVRNNWSQSYMAGSPRALGATTTTTISTLLLAIFVLIVMFQ</sequence>
<dbReference type="EMBL" id="OZ004260">
    <property type="protein sequence ID" value="CAK7920353.1"/>
    <property type="molecule type" value="Genomic_DNA"/>
</dbReference>
<name>A0ABP0EJ55_9ASCO</name>
<accession>A0ABP0EJ55</accession>
<evidence type="ECO:0000313" key="2">
    <source>
        <dbReference type="EMBL" id="CAK7920353.1"/>
    </source>
</evidence>
<keyword evidence="1" id="KW-0472">Membrane</keyword>
<organism evidence="2 3">
    <name type="scientific">[Candida] anglica</name>
    <dbReference type="NCBI Taxonomy" id="148631"/>
    <lineage>
        <taxon>Eukaryota</taxon>
        <taxon>Fungi</taxon>
        <taxon>Dikarya</taxon>
        <taxon>Ascomycota</taxon>
        <taxon>Saccharomycotina</taxon>
        <taxon>Pichiomycetes</taxon>
        <taxon>Debaryomycetaceae</taxon>
        <taxon>Kurtzmaniella</taxon>
    </lineage>
</organism>
<keyword evidence="1" id="KW-0812">Transmembrane</keyword>
<evidence type="ECO:0000313" key="3">
    <source>
        <dbReference type="Proteomes" id="UP001497600"/>
    </source>
</evidence>
<gene>
    <name evidence="2" type="ORF">CAAN4_H01486</name>
</gene>